<feature type="compositionally biased region" description="Low complexity" evidence="1">
    <location>
        <begin position="87"/>
        <end position="98"/>
    </location>
</feature>
<name>A0A4S4EZ33_CAMSN</name>
<dbReference type="Proteomes" id="UP000306102">
    <property type="component" value="Unassembled WGS sequence"/>
</dbReference>
<dbReference type="AlphaFoldDB" id="A0A4S4EZ33"/>
<keyword evidence="3" id="KW-1185">Reference proteome</keyword>
<feature type="compositionally biased region" description="Pro residues" evidence="1">
    <location>
        <begin position="1"/>
        <end position="11"/>
    </location>
</feature>
<reference evidence="2 3" key="1">
    <citation type="journal article" date="2018" name="Proc. Natl. Acad. Sci. U.S.A.">
        <title>Draft genome sequence of Camellia sinensis var. sinensis provides insights into the evolution of the tea genome and tea quality.</title>
        <authorList>
            <person name="Wei C."/>
            <person name="Yang H."/>
            <person name="Wang S."/>
            <person name="Zhao J."/>
            <person name="Liu C."/>
            <person name="Gao L."/>
            <person name="Xia E."/>
            <person name="Lu Y."/>
            <person name="Tai Y."/>
            <person name="She G."/>
            <person name="Sun J."/>
            <person name="Cao H."/>
            <person name="Tong W."/>
            <person name="Gao Q."/>
            <person name="Li Y."/>
            <person name="Deng W."/>
            <person name="Jiang X."/>
            <person name="Wang W."/>
            <person name="Chen Q."/>
            <person name="Zhang S."/>
            <person name="Li H."/>
            <person name="Wu J."/>
            <person name="Wang P."/>
            <person name="Li P."/>
            <person name="Shi C."/>
            <person name="Zheng F."/>
            <person name="Jian J."/>
            <person name="Huang B."/>
            <person name="Shan D."/>
            <person name="Shi M."/>
            <person name="Fang C."/>
            <person name="Yue Y."/>
            <person name="Li F."/>
            <person name="Li D."/>
            <person name="Wei S."/>
            <person name="Han B."/>
            <person name="Jiang C."/>
            <person name="Yin Y."/>
            <person name="Xia T."/>
            <person name="Zhang Z."/>
            <person name="Bennetzen J.L."/>
            <person name="Zhao S."/>
            <person name="Wan X."/>
        </authorList>
    </citation>
    <scope>NUCLEOTIDE SEQUENCE [LARGE SCALE GENOMIC DNA]</scope>
    <source>
        <strain evidence="3">cv. Shuchazao</strain>
        <tissue evidence="2">Leaf</tissue>
    </source>
</reference>
<dbReference type="PANTHER" id="PTHR33736:SF13">
    <property type="entry name" value="OS11G0155100 PROTEIN"/>
    <property type="match status" value="1"/>
</dbReference>
<evidence type="ECO:0000256" key="1">
    <source>
        <dbReference type="SAM" id="MobiDB-lite"/>
    </source>
</evidence>
<feature type="compositionally biased region" description="Pro residues" evidence="1">
    <location>
        <begin position="76"/>
        <end position="86"/>
    </location>
</feature>
<gene>
    <name evidence="2" type="ORF">TEA_012593</name>
</gene>
<proteinExistence type="predicted"/>
<evidence type="ECO:0000313" key="3">
    <source>
        <dbReference type="Proteomes" id="UP000306102"/>
    </source>
</evidence>
<feature type="compositionally biased region" description="Low complexity" evidence="1">
    <location>
        <begin position="48"/>
        <end position="58"/>
    </location>
</feature>
<dbReference type="EMBL" id="SDRB02000879">
    <property type="protein sequence ID" value="THG22373.1"/>
    <property type="molecule type" value="Genomic_DNA"/>
</dbReference>
<dbReference type="PANTHER" id="PTHR33736">
    <property type="entry name" value="F-BOX PROTEIN-RELATED"/>
    <property type="match status" value="1"/>
</dbReference>
<organism evidence="2 3">
    <name type="scientific">Camellia sinensis var. sinensis</name>
    <name type="common">China tea</name>
    <dbReference type="NCBI Taxonomy" id="542762"/>
    <lineage>
        <taxon>Eukaryota</taxon>
        <taxon>Viridiplantae</taxon>
        <taxon>Streptophyta</taxon>
        <taxon>Embryophyta</taxon>
        <taxon>Tracheophyta</taxon>
        <taxon>Spermatophyta</taxon>
        <taxon>Magnoliopsida</taxon>
        <taxon>eudicotyledons</taxon>
        <taxon>Gunneridae</taxon>
        <taxon>Pentapetalae</taxon>
        <taxon>asterids</taxon>
        <taxon>Ericales</taxon>
        <taxon>Theaceae</taxon>
        <taxon>Camellia</taxon>
    </lineage>
</organism>
<feature type="compositionally biased region" description="Polar residues" evidence="1">
    <location>
        <begin position="12"/>
        <end position="22"/>
    </location>
</feature>
<sequence>MCPPPPPPPHSPTSTQTLWRLTSSAASTAPPSPPQVAPLPNSTPPPNKTTSGPPSATLPGPPPPLPSSATSSRPSPAAPVPSPPSPSLSSSPPTAAASSPPPVLISAVDIHYKNKLIFTEVQETETLTGWFRCSPFRIDLLDTKDVIPTTVCHPNSDEASAELAEEISLSWVLIDPVGRRAANLSSQKAVSVERHWLTGEVQVRFASILAGGNRRGSTSDLVQCGIGDVRWWIGGGGWDDAIEGGEFAGGGHGWNAVDGEG</sequence>
<evidence type="ECO:0000313" key="2">
    <source>
        <dbReference type="EMBL" id="THG22373.1"/>
    </source>
</evidence>
<protein>
    <submittedName>
        <fullName evidence="2">Uncharacterized protein</fullName>
    </submittedName>
</protein>
<feature type="region of interest" description="Disordered" evidence="1">
    <location>
        <begin position="1"/>
        <end position="101"/>
    </location>
</feature>
<feature type="compositionally biased region" description="Pro residues" evidence="1">
    <location>
        <begin position="30"/>
        <end position="47"/>
    </location>
</feature>
<comment type="caution">
    <text evidence="2">The sequence shown here is derived from an EMBL/GenBank/DDBJ whole genome shotgun (WGS) entry which is preliminary data.</text>
</comment>
<dbReference type="InterPro" id="IPR045283">
    <property type="entry name" value="AT3G44326-like"/>
</dbReference>
<accession>A0A4S4EZ33</accession>